<comment type="subcellular location">
    <subcellularLocation>
        <location evidence="1">Cell envelope</location>
    </subcellularLocation>
</comment>
<dbReference type="Proteomes" id="UP000184432">
    <property type="component" value="Unassembled WGS sequence"/>
</dbReference>
<dbReference type="GO" id="GO:0020037">
    <property type="term" value="F:heme binding"/>
    <property type="evidence" value="ECO:0007669"/>
    <property type="project" value="InterPro"/>
</dbReference>
<evidence type="ECO:0000256" key="3">
    <source>
        <dbReference type="ARBA" id="ARBA00023002"/>
    </source>
</evidence>
<reference evidence="6" key="1">
    <citation type="submission" date="2016-11" db="EMBL/GenBank/DDBJ databases">
        <authorList>
            <person name="Varghese N."/>
            <person name="Submissions S."/>
        </authorList>
    </citation>
    <scope>NUCLEOTIDE SEQUENCE [LARGE SCALE GENOMIC DNA]</scope>
    <source>
        <strain evidence="6">DSM 22623</strain>
    </source>
</reference>
<organism evidence="5 6">
    <name type="scientific">Aquimarina spongiae</name>
    <dbReference type="NCBI Taxonomy" id="570521"/>
    <lineage>
        <taxon>Bacteria</taxon>
        <taxon>Pseudomonadati</taxon>
        <taxon>Bacteroidota</taxon>
        <taxon>Flavobacteriia</taxon>
        <taxon>Flavobacteriales</taxon>
        <taxon>Flavobacteriaceae</taxon>
        <taxon>Aquimarina</taxon>
    </lineage>
</organism>
<proteinExistence type="predicted"/>
<evidence type="ECO:0000313" key="5">
    <source>
        <dbReference type="EMBL" id="SHI86260.1"/>
    </source>
</evidence>
<dbReference type="RefSeq" id="WP_073315791.1">
    <property type="nucleotide sequence ID" value="NZ_FQYP01000003.1"/>
</dbReference>
<name>A0A1M6EM03_9FLAO</name>
<keyword evidence="6" id="KW-1185">Reference proteome</keyword>
<dbReference type="InterPro" id="IPR004852">
    <property type="entry name" value="Di-haem_cyt_c_peroxidsae"/>
</dbReference>
<dbReference type="Gene3D" id="1.10.760.10">
    <property type="entry name" value="Cytochrome c-like domain"/>
    <property type="match status" value="2"/>
</dbReference>
<keyword evidence="2" id="KW-0732">Signal</keyword>
<dbReference type="GO" id="GO:0004130">
    <property type="term" value="F:cytochrome-c peroxidase activity"/>
    <property type="evidence" value="ECO:0007669"/>
    <property type="project" value="TreeGrafter"/>
</dbReference>
<dbReference type="InterPro" id="IPR036909">
    <property type="entry name" value="Cyt_c-like_dom_sf"/>
</dbReference>
<dbReference type="PANTHER" id="PTHR30600:SF10">
    <property type="entry name" value="BLL6722 PROTEIN"/>
    <property type="match status" value="1"/>
</dbReference>
<dbReference type="InterPro" id="IPR051395">
    <property type="entry name" value="Cytochrome_c_Peroxidase/MauG"/>
</dbReference>
<evidence type="ECO:0000313" key="6">
    <source>
        <dbReference type="Proteomes" id="UP000184432"/>
    </source>
</evidence>
<dbReference type="AlphaFoldDB" id="A0A1M6EM03"/>
<dbReference type="STRING" id="570521.SAMN04488508_103463"/>
<dbReference type="OrthoDB" id="9805202at2"/>
<dbReference type="GO" id="GO:0030313">
    <property type="term" value="C:cell envelope"/>
    <property type="evidence" value="ECO:0007669"/>
    <property type="project" value="UniProtKB-SubCell"/>
</dbReference>
<protein>
    <submittedName>
        <fullName evidence="5">Cytochrome c peroxidase</fullName>
    </submittedName>
</protein>
<keyword evidence="5" id="KW-0575">Peroxidase</keyword>
<feature type="domain" description="Di-haem cytochrome c peroxidase" evidence="4">
    <location>
        <begin position="86"/>
        <end position="282"/>
    </location>
</feature>
<dbReference type="EMBL" id="FQYP01000003">
    <property type="protein sequence ID" value="SHI86260.1"/>
    <property type="molecule type" value="Genomic_DNA"/>
</dbReference>
<dbReference type="PANTHER" id="PTHR30600">
    <property type="entry name" value="CYTOCHROME C PEROXIDASE-RELATED"/>
    <property type="match status" value="1"/>
</dbReference>
<evidence type="ECO:0000256" key="1">
    <source>
        <dbReference type="ARBA" id="ARBA00004196"/>
    </source>
</evidence>
<dbReference type="Pfam" id="PF03150">
    <property type="entry name" value="CCP_MauG"/>
    <property type="match status" value="1"/>
</dbReference>
<accession>A0A1M6EM03</accession>
<keyword evidence="3" id="KW-0560">Oxidoreductase</keyword>
<dbReference type="SUPFAM" id="SSF46626">
    <property type="entry name" value="Cytochrome c"/>
    <property type="match status" value="2"/>
</dbReference>
<gene>
    <name evidence="5" type="ORF">SAMN04488508_103463</name>
</gene>
<evidence type="ECO:0000259" key="4">
    <source>
        <dbReference type="Pfam" id="PF03150"/>
    </source>
</evidence>
<dbReference type="GO" id="GO:0009055">
    <property type="term" value="F:electron transfer activity"/>
    <property type="evidence" value="ECO:0007669"/>
    <property type="project" value="InterPro"/>
</dbReference>
<sequence length="461" mass="50414">MKKLYFLILVVVHFSCEPEEYVSLDENQGQNPIVSIKNGNGNGLDKNLTKALEDASGGIGAPFFTLPDSDDFSNIPQDPLNPITVEKVELGQLLFHETAMGGSPKVPSNLFTYSCASCHHVAAGFSAGLRQGVGEAGLGFGINGRGRIIDPNTAVDLVDIQPIRSPTVLNVAYQDVMLWNGQFGGTGTNAGTESSWTNIPENFLGFQGVEVQAIKGQGVHRLLVDENFVNTFGYKQMFDDAFPDVPVNERYSTNTAALAIAAYERTVLPNQSPWQQWLKGDTSALTKEEKRGAMVFFGKAKCYECHTGPALNDKGFHSFGMGDFDNSSLAIVVDPVGFENVKKGRGGFTQNTTDDFKFKTPTLYNLIDHRFFGHGGTFTRIREVIRYKNEGIAQNSEVPVQNLASQFGTINLTKKQIDNLTLFIKNSLRDPNLIRYAPVAVNSGNCFPNNDPQSKTDLGCN</sequence>
<evidence type="ECO:0000256" key="2">
    <source>
        <dbReference type="ARBA" id="ARBA00022729"/>
    </source>
</evidence>